<protein>
    <submittedName>
        <fullName evidence="1">Uncharacterized protein</fullName>
    </submittedName>
</protein>
<dbReference type="AlphaFoldDB" id="A0A7W5FIF6"/>
<name>A0A7W5FIF6_9ACTN</name>
<dbReference type="EMBL" id="JACHXF010000018">
    <property type="protein sequence ID" value="MBB3099430.1"/>
    <property type="molecule type" value="Genomic_DNA"/>
</dbReference>
<keyword evidence="2" id="KW-1185">Reference proteome</keyword>
<evidence type="ECO:0000313" key="1">
    <source>
        <dbReference type="EMBL" id="MBB3099430.1"/>
    </source>
</evidence>
<reference evidence="1 2" key="1">
    <citation type="submission" date="2020-08" db="EMBL/GenBank/DDBJ databases">
        <title>Genomic Encyclopedia of Type Strains, Phase III (KMG-III): the genomes of soil and plant-associated and newly described type strains.</title>
        <authorList>
            <person name="Whitman W."/>
        </authorList>
    </citation>
    <scope>NUCLEOTIDE SEQUENCE [LARGE SCALE GENOMIC DNA]</scope>
    <source>
        <strain evidence="1 2">CECT 3287</strain>
    </source>
</reference>
<sequence length="113" mass="12882">MTTIYTANVVIEEPVKPRADWSVIGLPGVSQRITWAANHVGNAYSSITSVDDQRQEAYLLLATNADRVRSYVGLGELEHLFVWLRSRLIDKVRVEANRINQHVSMERLRESCE</sequence>
<evidence type="ECO:0000313" key="2">
    <source>
        <dbReference type="Proteomes" id="UP000590749"/>
    </source>
</evidence>
<comment type="caution">
    <text evidence="1">The sequence shown here is derived from an EMBL/GenBank/DDBJ whole genome shotgun (WGS) entry which is preliminary data.</text>
</comment>
<proteinExistence type="predicted"/>
<dbReference type="RefSeq" id="WP_183225478.1">
    <property type="nucleotide sequence ID" value="NZ_BMPW01000021.1"/>
</dbReference>
<gene>
    <name evidence="1" type="ORF">FHR83_007136</name>
</gene>
<accession>A0A7W5FIF6</accession>
<organism evidence="1 2">
    <name type="scientific">Actinoplanes campanulatus</name>
    <dbReference type="NCBI Taxonomy" id="113559"/>
    <lineage>
        <taxon>Bacteria</taxon>
        <taxon>Bacillati</taxon>
        <taxon>Actinomycetota</taxon>
        <taxon>Actinomycetes</taxon>
        <taxon>Micromonosporales</taxon>
        <taxon>Micromonosporaceae</taxon>
        <taxon>Actinoplanes</taxon>
    </lineage>
</organism>
<dbReference type="Proteomes" id="UP000590749">
    <property type="component" value="Unassembled WGS sequence"/>
</dbReference>